<name>A0A413VPF5_9BACE</name>
<dbReference type="InterPro" id="IPR025396">
    <property type="entry name" value="DUF4302"/>
</dbReference>
<dbReference type="Pfam" id="PF14135">
    <property type="entry name" value="DUF4302"/>
    <property type="match status" value="1"/>
</dbReference>
<dbReference type="RefSeq" id="WP_007482952.1">
    <property type="nucleotide sequence ID" value="NZ_CABJFV010000006.1"/>
</dbReference>
<proteinExistence type="predicted"/>
<dbReference type="Proteomes" id="UP000284379">
    <property type="component" value="Unassembled WGS sequence"/>
</dbReference>
<sequence>MKKILFILISIPFLFLVACTGEEKEIYSGNSNERLTEEEEACRKDLQGAENGWIMEYFPDTSLYGGYQLIVSFDEDGMATFSAEKAVSGDNTRKESGMYTLKHENGILLAFDTYNKIFHKFSDPQSDGVGFGGDYEFYIMEHNSSQIILKGKKTNQRIEMRKLSSDISWSEYLSGIDKMASLVDTKYLDMLLNGESISMLAKSSSARCFNLSYTVNDKVETKLMSFILTADGAKCANPVTIGGTTIESLKWDDAERKLVFKDDKNTIEIGTLPINRIFNQTTDTWYFANKRSSTRFRQLWNSMVYIMNNDFATTFNDFYLGLYTNPFEPETSLQAILAVCKENIGSVYTTQYEVVEGTDDRIRILWKGYAMSAQYYYKSYEPIISFLTKESENEFIIEADNNIYPQEIKFTKVSNPNHWFIISTKQEAH</sequence>
<evidence type="ECO:0000313" key="2">
    <source>
        <dbReference type="Proteomes" id="UP000284379"/>
    </source>
</evidence>
<accession>A0A413VPF5</accession>
<comment type="caution">
    <text evidence="1">The sequence shown here is derived from an EMBL/GenBank/DDBJ whole genome shotgun (WGS) entry which is preliminary data.</text>
</comment>
<dbReference type="PROSITE" id="PS51257">
    <property type="entry name" value="PROKAR_LIPOPROTEIN"/>
    <property type="match status" value="1"/>
</dbReference>
<reference evidence="1 2" key="1">
    <citation type="submission" date="2018-08" db="EMBL/GenBank/DDBJ databases">
        <title>A genome reference for cultivated species of the human gut microbiota.</title>
        <authorList>
            <person name="Zou Y."/>
            <person name="Xue W."/>
            <person name="Luo G."/>
        </authorList>
    </citation>
    <scope>NUCLEOTIDE SEQUENCE [LARGE SCALE GENOMIC DNA]</scope>
    <source>
        <strain evidence="1 2">AM40-30BH</strain>
    </source>
</reference>
<organism evidence="1 2">
    <name type="scientific">Bacteroides nordii</name>
    <dbReference type="NCBI Taxonomy" id="291645"/>
    <lineage>
        <taxon>Bacteria</taxon>
        <taxon>Pseudomonadati</taxon>
        <taxon>Bacteroidota</taxon>
        <taxon>Bacteroidia</taxon>
        <taxon>Bacteroidales</taxon>
        <taxon>Bacteroidaceae</taxon>
        <taxon>Bacteroides</taxon>
    </lineage>
</organism>
<protein>
    <submittedName>
        <fullName evidence="1">DUF4302 domain-containing protein</fullName>
    </submittedName>
</protein>
<dbReference type="AlphaFoldDB" id="A0A413VPF5"/>
<gene>
    <name evidence="1" type="ORF">DW888_09990</name>
</gene>
<dbReference type="EMBL" id="QSGO01000006">
    <property type="protein sequence ID" value="RHB35441.1"/>
    <property type="molecule type" value="Genomic_DNA"/>
</dbReference>
<evidence type="ECO:0000313" key="1">
    <source>
        <dbReference type="EMBL" id="RHB35441.1"/>
    </source>
</evidence>